<dbReference type="InterPro" id="IPR001650">
    <property type="entry name" value="Helicase_C-like"/>
</dbReference>
<dbReference type="PANTHER" id="PTHR45629:SF7">
    <property type="entry name" value="DNA EXCISION REPAIR PROTEIN ERCC-6-RELATED"/>
    <property type="match status" value="1"/>
</dbReference>
<comment type="function">
    <text evidence="8">Involved in mitotic DNA repair and meiotic recombination. Functions in the recombinational DNA repair pathway. Essential for interhomolog gene conversion (GC), but may have a less important role in intersister GC than spn-A/Rad51. In the presence of DNA, spn-A/Rad51 enhances the ATPase activity of okr/Rad54.</text>
</comment>
<name>A0A6I8T688_AEDAE</name>
<dbReference type="InParanoid" id="A0A6I8T688"/>
<dbReference type="InterPro" id="IPR038718">
    <property type="entry name" value="SNF2-like_sf"/>
</dbReference>
<evidence type="ECO:0000256" key="5">
    <source>
        <dbReference type="ARBA" id="ARBA00022801"/>
    </source>
</evidence>
<dbReference type="GO" id="GO:0015616">
    <property type="term" value="F:DNA translocase activity"/>
    <property type="evidence" value="ECO:0007669"/>
    <property type="project" value="TreeGrafter"/>
</dbReference>
<organism evidence="10 11">
    <name type="scientific">Aedes aegypti</name>
    <name type="common">Yellowfever mosquito</name>
    <name type="synonym">Culex aegypti</name>
    <dbReference type="NCBI Taxonomy" id="7159"/>
    <lineage>
        <taxon>Eukaryota</taxon>
        <taxon>Metazoa</taxon>
        <taxon>Ecdysozoa</taxon>
        <taxon>Arthropoda</taxon>
        <taxon>Hexapoda</taxon>
        <taxon>Insecta</taxon>
        <taxon>Pterygota</taxon>
        <taxon>Neoptera</taxon>
        <taxon>Endopterygota</taxon>
        <taxon>Diptera</taxon>
        <taxon>Nematocera</taxon>
        <taxon>Culicoidea</taxon>
        <taxon>Culicidae</taxon>
        <taxon>Culicinae</taxon>
        <taxon>Aedini</taxon>
        <taxon>Aedes</taxon>
        <taxon>Stegomyia</taxon>
    </lineage>
</organism>
<dbReference type="GO" id="GO:0007131">
    <property type="term" value="P:reciprocal meiotic recombination"/>
    <property type="evidence" value="ECO:0007669"/>
    <property type="project" value="TreeGrafter"/>
</dbReference>
<evidence type="ECO:0000313" key="11">
    <source>
        <dbReference type="Proteomes" id="UP000008820"/>
    </source>
</evidence>
<evidence type="ECO:0000256" key="6">
    <source>
        <dbReference type="ARBA" id="ARBA00023254"/>
    </source>
</evidence>
<evidence type="ECO:0000256" key="2">
    <source>
        <dbReference type="ARBA" id="ARBA00015341"/>
    </source>
</evidence>
<dbReference type="SMART" id="SM00490">
    <property type="entry name" value="HELICc"/>
    <property type="match status" value="1"/>
</dbReference>
<dbReference type="PANTHER" id="PTHR45629">
    <property type="entry name" value="SNF2/RAD54 FAMILY MEMBER"/>
    <property type="match status" value="1"/>
</dbReference>
<dbReference type="InterPro" id="IPR000330">
    <property type="entry name" value="SNF2_N"/>
</dbReference>
<dbReference type="InterPro" id="IPR027417">
    <property type="entry name" value="P-loop_NTPase"/>
</dbReference>
<evidence type="ECO:0000256" key="1">
    <source>
        <dbReference type="ARBA" id="ARBA00011467"/>
    </source>
</evidence>
<dbReference type="GO" id="GO:0000724">
    <property type="term" value="P:double-strand break repair via homologous recombination"/>
    <property type="evidence" value="ECO:0007669"/>
    <property type="project" value="TreeGrafter"/>
</dbReference>
<dbReference type="Gene3D" id="1.20.120.850">
    <property type="entry name" value="SWI2/SNF2 ATPases, N-terminal domain"/>
    <property type="match status" value="1"/>
</dbReference>
<keyword evidence="11" id="KW-1185">Reference proteome</keyword>
<dbReference type="InterPro" id="IPR049730">
    <property type="entry name" value="SNF2/RAD54-like_C"/>
</dbReference>
<evidence type="ECO:0000256" key="7">
    <source>
        <dbReference type="ARBA" id="ARBA00023306"/>
    </source>
</evidence>
<dbReference type="AlphaFoldDB" id="A0A6I8T688"/>
<keyword evidence="3" id="KW-0132">Cell division</keyword>
<dbReference type="Pfam" id="PF00176">
    <property type="entry name" value="SNF2-rel_dom"/>
    <property type="match status" value="1"/>
</dbReference>
<keyword evidence="4" id="KW-0498">Mitosis</keyword>
<keyword evidence="7" id="KW-0131">Cell cycle</keyword>
<protein>
    <recommendedName>
        <fullName evidence="2">DNA repair and recombination protein RAD54-like</fullName>
    </recommendedName>
    <alternativeName>
        <fullName evidence="9">Protein okra</fullName>
    </alternativeName>
</protein>
<gene>
    <name evidence="10" type="primary">5574334</name>
</gene>
<keyword evidence="6" id="KW-0469">Meiosis</keyword>
<evidence type="ECO:0000313" key="10">
    <source>
        <dbReference type="EnsemblMetazoa" id="AAEL002341-PB"/>
    </source>
</evidence>
<dbReference type="GO" id="GO:0016787">
    <property type="term" value="F:hydrolase activity"/>
    <property type="evidence" value="ECO:0007669"/>
    <property type="project" value="UniProtKB-KW"/>
</dbReference>
<dbReference type="GO" id="GO:0005634">
    <property type="term" value="C:nucleus"/>
    <property type="evidence" value="ECO:0007669"/>
    <property type="project" value="TreeGrafter"/>
</dbReference>
<dbReference type="OrthoDB" id="413460at2759"/>
<evidence type="ECO:0000256" key="8">
    <source>
        <dbReference type="ARBA" id="ARBA00024776"/>
    </source>
</evidence>
<dbReference type="InterPro" id="IPR014001">
    <property type="entry name" value="Helicase_ATP-bd"/>
</dbReference>
<sequence length="851" mass="95728">MRRSKAPSMKGLAKPDLATSRQSHSLAQKIPMDKADSVVANLLHSDEDHVDILKRLAVEKHPASMSSKTVTTGNDFLAKIRYKVVWGKISTKKHKTWEGDGTLEILGRTATLKDEDGKTIASSTGLKLDSIEEGSRLIVGSKEVELIEKASDITGSETEKQSSEQIGPQLKKARVEVFKPPAVYEETKKASSGSSFKQVGTVEEIPPDFVPLVMSQPSFEHQWKYNQKKAPLSKVTVPYALSKHLRPHQREGVSFLYECVLGFRYTDADRFGAILADEMGLGKTLQCISLIYTLMKQGPYSQPILKRILIVTPSSLMENWDREISKWLKTERIFTFIVSPTNPLKKYAQSAHIPILIISYELLSKQIRELDSVKFDLMICDEGHRLKNSAIKTSSILDAVECPRRILLTGTPIQNDLQEFYSLITFVNPGLLGTYSEFKTKFENPILQSQQPGVLPMFANLGKARLEELNSITSSFILRRTQEVINKYLPGKQEAVIFCHPSKLQETLLRTAIQFYEKSDRSTYSPLQLITVLKKICNHPSLIASTEKIDVGGSLIKLLNDNLPPWQDMGPTDSGKLAVLDSLLETLIQRQEKAVIVSYYGKTLDMIMGLCEHYNYKYCRLDGSTPSQDRCKIVSSFNSPSSDTFIFLLSAKAGGIGLNLTGASRLILYDNDWNPASDLQAMSRIWRDGQTRNVFIYRLITAFSIEEKIYQRQISKTSLSGTVVDLKQNLSNLKFSDEELKDLFFFTDDNDDCLTHQMLGCGCGGVGGVPEPTASLNEKENVCSPERSKFQIRTAKAKAGKAKHSLQMQELMRWEHYRSPVSERVLKELSLDACSEEIVFIFRNQVNQREK</sequence>
<dbReference type="PROSITE" id="PS51192">
    <property type="entry name" value="HELICASE_ATP_BIND_1"/>
    <property type="match status" value="1"/>
</dbReference>
<dbReference type="Proteomes" id="UP000008820">
    <property type="component" value="Chromosome 2"/>
</dbReference>
<dbReference type="Pfam" id="PF00271">
    <property type="entry name" value="Helicase_C"/>
    <property type="match status" value="1"/>
</dbReference>
<dbReference type="PROSITE" id="PS51194">
    <property type="entry name" value="HELICASE_CTER"/>
    <property type="match status" value="1"/>
</dbReference>
<dbReference type="SUPFAM" id="SSF52540">
    <property type="entry name" value="P-loop containing nucleoside triphosphate hydrolases"/>
    <property type="match status" value="2"/>
</dbReference>
<dbReference type="GO" id="GO:0005524">
    <property type="term" value="F:ATP binding"/>
    <property type="evidence" value="ECO:0007669"/>
    <property type="project" value="InterPro"/>
</dbReference>
<dbReference type="SMART" id="SM00487">
    <property type="entry name" value="DEXDc"/>
    <property type="match status" value="1"/>
</dbReference>
<keyword evidence="5" id="KW-0378">Hydrolase</keyword>
<dbReference type="EnsemblMetazoa" id="AAEL002341-RB">
    <property type="protein sequence ID" value="AAEL002341-PB"/>
    <property type="gene ID" value="AAEL002341"/>
</dbReference>
<dbReference type="Gene3D" id="3.40.50.10810">
    <property type="entry name" value="Tandem AAA-ATPase domain"/>
    <property type="match status" value="1"/>
</dbReference>
<dbReference type="Gene3D" id="3.40.50.300">
    <property type="entry name" value="P-loop containing nucleotide triphosphate hydrolases"/>
    <property type="match status" value="1"/>
</dbReference>
<dbReference type="InterPro" id="IPR050496">
    <property type="entry name" value="SNF2_RAD54_helicase_repair"/>
</dbReference>
<reference evidence="10" key="2">
    <citation type="submission" date="2020-05" db="UniProtKB">
        <authorList>
            <consortium name="EnsemblMetazoa"/>
        </authorList>
    </citation>
    <scope>IDENTIFICATION</scope>
    <source>
        <strain evidence="10">LVP_AGWG</strain>
    </source>
</reference>
<dbReference type="CDD" id="cd18793">
    <property type="entry name" value="SF2_C_SNF"/>
    <property type="match status" value="1"/>
</dbReference>
<dbReference type="FunFam" id="3.40.50.10810:FF:000020">
    <property type="entry name" value="DNA repair and recombination protein RAD54B"/>
    <property type="match status" value="1"/>
</dbReference>
<proteinExistence type="predicted"/>
<accession>A0A6I8T688</accession>
<evidence type="ECO:0000256" key="9">
    <source>
        <dbReference type="ARBA" id="ARBA00029956"/>
    </source>
</evidence>
<reference evidence="10 11" key="1">
    <citation type="submission" date="2017-06" db="EMBL/GenBank/DDBJ databases">
        <title>Aedes aegypti genome working group (AGWG) sequencing and assembly.</title>
        <authorList>
            <consortium name="Aedes aegypti Genome Working Group (AGWG)"/>
            <person name="Matthews B.J."/>
        </authorList>
    </citation>
    <scope>NUCLEOTIDE SEQUENCE [LARGE SCALE GENOMIC DNA]</scope>
    <source>
        <strain evidence="10 11">LVP_AGWG</strain>
    </source>
</reference>
<dbReference type="CDD" id="cd18004">
    <property type="entry name" value="DEXHc_RAD54"/>
    <property type="match status" value="1"/>
</dbReference>
<evidence type="ECO:0000256" key="3">
    <source>
        <dbReference type="ARBA" id="ARBA00022618"/>
    </source>
</evidence>
<comment type="subunit">
    <text evidence="1">Interacts (via N-terminus) with spn-A/Rad51.</text>
</comment>
<evidence type="ECO:0000256" key="4">
    <source>
        <dbReference type="ARBA" id="ARBA00022776"/>
    </source>
</evidence>
<dbReference type="GO" id="GO:0051301">
    <property type="term" value="P:cell division"/>
    <property type="evidence" value="ECO:0007669"/>
    <property type="project" value="UniProtKB-KW"/>
</dbReference>